<proteinExistence type="predicted"/>
<gene>
    <name evidence="2" type="ORF">SPIL2461_LOCUS11059</name>
</gene>
<sequence length="188" mass="20972">SQEILQVKQAKNFAIGSDGNLKETPPGYKPITVSQIMEADKRLWILLSELTRGNVTPKPGSPALCDKNFSKLTESQEILSYLAPLPMPPPIPEVPRPRWEPYPDPKGKGKAKGKTKEAGKTQNPVQVELPEGAKTKTEDGKPLCFAFNRGRCWHAKRVKPGKRCVKGFHKCWICLRDRPACECTHTDT</sequence>
<protein>
    <submittedName>
        <fullName evidence="2">Uncharacterized protein</fullName>
    </submittedName>
</protein>
<dbReference type="OrthoDB" id="447476at2759"/>
<reference evidence="2" key="1">
    <citation type="submission" date="2021-02" db="EMBL/GenBank/DDBJ databases">
        <authorList>
            <person name="Dougan E. K."/>
            <person name="Rhodes N."/>
            <person name="Thang M."/>
            <person name="Chan C."/>
        </authorList>
    </citation>
    <scope>NUCLEOTIDE SEQUENCE</scope>
</reference>
<dbReference type="Proteomes" id="UP000649617">
    <property type="component" value="Unassembled WGS sequence"/>
</dbReference>
<comment type="caution">
    <text evidence="2">The sequence shown here is derived from an EMBL/GenBank/DDBJ whole genome shotgun (WGS) entry which is preliminary data.</text>
</comment>
<organism evidence="2 3">
    <name type="scientific">Symbiodinium pilosum</name>
    <name type="common">Dinoflagellate</name>
    <dbReference type="NCBI Taxonomy" id="2952"/>
    <lineage>
        <taxon>Eukaryota</taxon>
        <taxon>Sar</taxon>
        <taxon>Alveolata</taxon>
        <taxon>Dinophyceae</taxon>
        <taxon>Suessiales</taxon>
        <taxon>Symbiodiniaceae</taxon>
        <taxon>Symbiodinium</taxon>
    </lineage>
</organism>
<dbReference type="EMBL" id="CAJNIZ010021393">
    <property type="protein sequence ID" value="CAE7451188.1"/>
    <property type="molecule type" value="Genomic_DNA"/>
</dbReference>
<feature type="region of interest" description="Disordered" evidence="1">
    <location>
        <begin position="89"/>
        <end position="133"/>
    </location>
</feature>
<evidence type="ECO:0000313" key="3">
    <source>
        <dbReference type="Proteomes" id="UP000649617"/>
    </source>
</evidence>
<dbReference type="AlphaFoldDB" id="A0A812RTL7"/>
<feature type="non-terminal residue" evidence="2">
    <location>
        <position position="1"/>
    </location>
</feature>
<evidence type="ECO:0000313" key="2">
    <source>
        <dbReference type="EMBL" id="CAE7451188.1"/>
    </source>
</evidence>
<feature type="compositionally biased region" description="Basic and acidic residues" evidence="1">
    <location>
        <begin position="95"/>
        <end position="107"/>
    </location>
</feature>
<accession>A0A812RTL7</accession>
<evidence type="ECO:0000256" key="1">
    <source>
        <dbReference type="SAM" id="MobiDB-lite"/>
    </source>
</evidence>
<name>A0A812RTL7_SYMPI</name>
<keyword evidence="3" id="KW-1185">Reference proteome</keyword>